<comment type="similarity">
    <text evidence="2 11">Belongs to the UDP-glycosyltransferase family.</text>
</comment>
<keyword evidence="7 12" id="KW-1133">Transmembrane helix</keyword>
<dbReference type="PANTHER" id="PTHR48043">
    <property type="entry name" value="EG:EG0003.4 PROTEIN-RELATED"/>
    <property type="match status" value="1"/>
</dbReference>
<dbReference type="PROSITE" id="PS00375">
    <property type="entry name" value="UDPGT"/>
    <property type="match status" value="1"/>
</dbReference>
<protein>
    <recommendedName>
        <fullName evidence="12">UDP-glucuronosyltransferase</fullName>
        <ecNumber evidence="12">2.4.1.17</ecNumber>
    </recommendedName>
</protein>
<keyword evidence="3 11" id="KW-0328">Glycosyltransferase</keyword>
<evidence type="ECO:0000256" key="1">
    <source>
        <dbReference type="ARBA" id="ARBA00004240"/>
    </source>
</evidence>
<dbReference type="EC" id="2.4.1.17" evidence="12"/>
<evidence type="ECO:0000256" key="2">
    <source>
        <dbReference type="ARBA" id="ARBA00009995"/>
    </source>
</evidence>
<dbReference type="FunFam" id="3.40.50.2000:FF:000050">
    <property type="entry name" value="UDP-glucuronosyltransferase"/>
    <property type="match status" value="1"/>
</dbReference>
<evidence type="ECO:0000313" key="14">
    <source>
        <dbReference type="Proteomes" id="UP001152759"/>
    </source>
</evidence>
<evidence type="ECO:0000256" key="5">
    <source>
        <dbReference type="ARBA" id="ARBA00022692"/>
    </source>
</evidence>
<proteinExistence type="inferred from homology"/>
<evidence type="ECO:0000256" key="12">
    <source>
        <dbReference type="RuleBase" id="RU362059"/>
    </source>
</evidence>
<keyword evidence="4 11" id="KW-0808">Transferase</keyword>
<evidence type="ECO:0000256" key="10">
    <source>
        <dbReference type="ARBA" id="ARBA00046288"/>
    </source>
</evidence>
<reference evidence="13" key="1">
    <citation type="submission" date="2021-12" db="EMBL/GenBank/DDBJ databases">
        <authorList>
            <person name="King R."/>
        </authorList>
    </citation>
    <scope>NUCLEOTIDE SEQUENCE</scope>
</reference>
<dbReference type="SUPFAM" id="SSF53756">
    <property type="entry name" value="UDP-Glycosyltransferase/glycogen phosphorylase"/>
    <property type="match status" value="1"/>
</dbReference>
<dbReference type="InterPro" id="IPR050271">
    <property type="entry name" value="UDP-glycosyltransferase"/>
</dbReference>
<dbReference type="InterPro" id="IPR002213">
    <property type="entry name" value="UDP_glucos_trans"/>
</dbReference>
<sequence>MHPFQPIGSLHTSYVFLVFGSRYDLIITESFATDMVIGFVDKFKVPFVLLSSCALPPWTSDIVANPQNPAFVPVFTSRFSSRMSFAERVINAGQLFLSLVSWYGLIVPANQRIIREHFGNDAPPILDTLKNASLVLSNTHPTIHGARPLAANVIDVGGVHIEPAKKLPEDIEKFIQESPHGVIYFCLGSIIRAATLPEEKRSAFVHTFSRLKERVLWKFEDENLHVPDNVMVKAWMPQRDILAHPKVKLFISHGGLFGTLEAVSEGKPMLIMPKDSDQPMNAQALKAQGVAQILELNGIRNETIYETIKEVLKPKYAERAKELARLFHDRPMSAADTAIYWIEYVIRNGGARHLRSSAVDLPYYQYLLLDVILFYFFSVISSVYVIYSSIKWLCCSNKQVYVNSKQKRQ</sequence>
<gene>
    <name evidence="13" type="ORF">BEMITA_LOCUS14050</name>
</gene>
<dbReference type="CDD" id="cd03784">
    <property type="entry name" value="GT1_Gtf-like"/>
    <property type="match status" value="1"/>
</dbReference>
<comment type="catalytic activity">
    <reaction evidence="12">
        <text>glucuronate acceptor + UDP-alpha-D-glucuronate = acceptor beta-D-glucuronoside + UDP + H(+)</text>
        <dbReference type="Rhea" id="RHEA:21032"/>
        <dbReference type="ChEBI" id="CHEBI:15378"/>
        <dbReference type="ChEBI" id="CHEBI:58052"/>
        <dbReference type="ChEBI" id="CHEBI:58223"/>
        <dbReference type="ChEBI" id="CHEBI:132367"/>
        <dbReference type="ChEBI" id="CHEBI:132368"/>
        <dbReference type="EC" id="2.4.1.17"/>
    </reaction>
</comment>
<dbReference type="GO" id="GO:0005783">
    <property type="term" value="C:endoplasmic reticulum"/>
    <property type="evidence" value="ECO:0007669"/>
    <property type="project" value="UniProtKB-SubCell"/>
</dbReference>
<keyword evidence="8 12" id="KW-0472">Membrane</keyword>
<evidence type="ECO:0000313" key="13">
    <source>
        <dbReference type="EMBL" id="CAH0395929.1"/>
    </source>
</evidence>
<evidence type="ECO:0000256" key="8">
    <source>
        <dbReference type="ARBA" id="ARBA00023136"/>
    </source>
</evidence>
<dbReference type="AlphaFoldDB" id="A0A9P0FA32"/>
<keyword evidence="5 12" id="KW-0812">Transmembrane</keyword>
<dbReference type="Pfam" id="PF00201">
    <property type="entry name" value="UDPGT"/>
    <property type="match status" value="1"/>
</dbReference>
<evidence type="ECO:0000256" key="4">
    <source>
        <dbReference type="ARBA" id="ARBA00022679"/>
    </source>
</evidence>
<evidence type="ECO:0000256" key="7">
    <source>
        <dbReference type="ARBA" id="ARBA00022989"/>
    </source>
</evidence>
<keyword evidence="6" id="KW-0256">Endoplasmic reticulum</keyword>
<dbReference type="Proteomes" id="UP001152759">
    <property type="component" value="Chromosome 9"/>
</dbReference>
<accession>A0A9P0FA32</accession>
<comment type="subcellular location">
    <subcellularLocation>
        <location evidence="10">Endomembrane system</location>
        <topology evidence="10">Single-pass type I membrane protein</topology>
    </subcellularLocation>
    <subcellularLocation>
        <location evidence="1">Endoplasmic reticulum</location>
    </subcellularLocation>
    <subcellularLocation>
        <location evidence="12">Membrane</location>
        <topology evidence="12">Single-pass membrane protein</topology>
    </subcellularLocation>
</comment>
<evidence type="ECO:0000256" key="6">
    <source>
        <dbReference type="ARBA" id="ARBA00022824"/>
    </source>
</evidence>
<dbReference type="EMBL" id="OU963870">
    <property type="protein sequence ID" value="CAH0395929.1"/>
    <property type="molecule type" value="Genomic_DNA"/>
</dbReference>
<keyword evidence="9" id="KW-0325">Glycoprotein</keyword>
<dbReference type="GO" id="GO:0015020">
    <property type="term" value="F:glucuronosyltransferase activity"/>
    <property type="evidence" value="ECO:0007669"/>
    <property type="project" value="UniProtKB-EC"/>
</dbReference>
<name>A0A9P0FA32_BEMTA</name>
<dbReference type="Gene3D" id="3.40.50.2000">
    <property type="entry name" value="Glycogen Phosphorylase B"/>
    <property type="match status" value="1"/>
</dbReference>
<organism evidence="13 14">
    <name type="scientific">Bemisia tabaci</name>
    <name type="common">Sweetpotato whitefly</name>
    <name type="synonym">Aleurodes tabaci</name>
    <dbReference type="NCBI Taxonomy" id="7038"/>
    <lineage>
        <taxon>Eukaryota</taxon>
        <taxon>Metazoa</taxon>
        <taxon>Ecdysozoa</taxon>
        <taxon>Arthropoda</taxon>
        <taxon>Hexapoda</taxon>
        <taxon>Insecta</taxon>
        <taxon>Pterygota</taxon>
        <taxon>Neoptera</taxon>
        <taxon>Paraneoptera</taxon>
        <taxon>Hemiptera</taxon>
        <taxon>Sternorrhyncha</taxon>
        <taxon>Aleyrodoidea</taxon>
        <taxon>Aleyrodidae</taxon>
        <taxon>Aleyrodinae</taxon>
        <taxon>Bemisia</taxon>
    </lineage>
</organism>
<dbReference type="InterPro" id="IPR035595">
    <property type="entry name" value="UDP_glycos_trans_CS"/>
</dbReference>
<feature type="transmembrane region" description="Helical" evidence="12">
    <location>
        <begin position="363"/>
        <end position="387"/>
    </location>
</feature>
<evidence type="ECO:0000256" key="11">
    <source>
        <dbReference type="RuleBase" id="RU003718"/>
    </source>
</evidence>
<dbReference type="GO" id="GO:0016020">
    <property type="term" value="C:membrane"/>
    <property type="evidence" value="ECO:0007669"/>
    <property type="project" value="UniProtKB-SubCell"/>
</dbReference>
<dbReference type="PANTHER" id="PTHR48043:SF114">
    <property type="entry name" value="IP04436P-RELATED"/>
    <property type="match status" value="1"/>
</dbReference>
<evidence type="ECO:0000256" key="9">
    <source>
        <dbReference type="ARBA" id="ARBA00023180"/>
    </source>
</evidence>
<keyword evidence="14" id="KW-1185">Reference proteome</keyword>
<evidence type="ECO:0000256" key="3">
    <source>
        <dbReference type="ARBA" id="ARBA00022676"/>
    </source>
</evidence>